<dbReference type="AlphaFoldDB" id="A0A1A6HPB0"/>
<dbReference type="PANTHER" id="PTHR13720:SF33">
    <property type="entry name" value="HELP DOMAIN-CONTAINING PROTEIN"/>
    <property type="match status" value="1"/>
</dbReference>
<gene>
    <name evidence="6" type="ORF">A6R68_21716</name>
</gene>
<dbReference type="InterPro" id="IPR001680">
    <property type="entry name" value="WD40_rpt"/>
</dbReference>
<accession>A0A1A6HPB0</accession>
<dbReference type="GO" id="GO:0008017">
    <property type="term" value="F:microtubule binding"/>
    <property type="evidence" value="ECO:0007669"/>
    <property type="project" value="TreeGrafter"/>
</dbReference>
<keyword evidence="4" id="KW-0963">Cytoplasm</keyword>
<dbReference type="Gene3D" id="2.130.10.10">
    <property type="entry name" value="YVTN repeat-like/Quinoprotein amine dehydrogenase"/>
    <property type="match status" value="2"/>
</dbReference>
<evidence type="ECO:0000256" key="3">
    <source>
        <dbReference type="ARBA" id="ARBA00022737"/>
    </source>
</evidence>
<comment type="subcellular location">
    <subcellularLocation>
        <location evidence="1">Cytoplasm</location>
        <location evidence="1">Cytoskeleton</location>
    </subcellularLocation>
</comment>
<sequence>MRGEWILHLRDLKMDGIRCLLGERILTSGLSIRSVCWKADRLLAGTQDSEIFEVIVRERDKPVLILQGHCEGELWALALHPKKPLAVTGSDDRSVRLWSLADHALIARCNMEEAVRSVSFSPDGSQLALGMKDGSFIVLRVRFLFLGWTD</sequence>
<evidence type="ECO:0000256" key="4">
    <source>
        <dbReference type="ARBA" id="ARBA00023212"/>
    </source>
</evidence>
<dbReference type="STRING" id="56216.A0A1A6HPB0"/>
<dbReference type="InterPro" id="IPR050630">
    <property type="entry name" value="WD_repeat_EMAP"/>
</dbReference>
<name>A0A1A6HPB0_NEOLE</name>
<protein>
    <submittedName>
        <fullName evidence="6">Uncharacterized protein</fullName>
    </submittedName>
</protein>
<dbReference type="Proteomes" id="UP000092124">
    <property type="component" value="Unassembled WGS sequence"/>
</dbReference>
<evidence type="ECO:0000256" key="2">
    <source>
        <dbReference type="ARBA" id="ARBA00022574"/>
    </source>
</evidence>
<dbReference type="OrthoDB" id="9804339at2759"/>
<keyword evidence="7" id="KW-1185">Reference proteome</keyword>
<proteinExistence type="predicted"/>
<feature type="repeat" description="WD" evidence="5">
    <location>
        <begin position="76"/>
        <end position="108"/>
    </location>
</feature>
<dbReference type="EMBL" id="LZPO01017496">
    <property type="protein sequence ID" value="OBS80084.1"/>
    <property type="molecule type" value="Genomic_DNA"/>
</dbReference>
<dbReference type="PROSITE" id="PS50082">
    <property type="entry name" value="WD_REPEATS_2"/>
    <property type="match status" value="1"/>
</dbReference>
<dbReference type="SUPFAM" id="SSF50978">
    <property type="entry name" value="WD40 repeat-like"/>
    <property type="match status" value="1"/>
</dbReference>
<dbReference type="InterPro" id="IPR015943">
    <property type="entry name" value="WD40/YVTN_repeat-like_dom_sf"/>
</dbReference>
<dbReference type="InterPro" id="IPR036322">
    <property type="entry name" value="WD40_repeat_dom_sf"/>
</dbReference>
<dbReference type="Pfam" id="PF00400">
    <property type="entry name" value="WD40"/>
    <property type="match status" value="2"/>
</dbReference>
<dbReference type="SMART" id="SM00320">
    <property type="entry name" value="WD40"/>
    <property type="match status" value="2"/>
</dbReference>
<comment type="caution">
    <text evidence="6">The sequence shown here is derived from an EMBL/GenBank/DDBJ whole genome shotgun (WGS) entry which is preliminary data.</text>
</comment>
<keyword evidence="4" id="KW-0206">Cytoskeleton</keyword>
<organism evidence="6 7">
    <name type="scientific">Neotoma lepida</name>
    <name type="common">Desert woodrat</name>
    <dbReference type="NCBI Taxonomy" id="56216"/>
    <lineage>
        <taxon>Eukaryota</taxon>
        <taxon>Metazoa</taxon>
        <taxon>Chordata</taxon>
        <taxon>Craniata</taxon>
        <taxon>Vertebrata</taxon>
        <taxon>Euteleostomi</taxon>
        <taxon>Mammalia</taxon>
        <taxon>Eutheria</taxon>
        <taxon>Euarchontoglires</taxon>
        <taxon>Glires</taxon>
        <taxon>Rodentia</taxon>
        <taxon>Myomorpha</taxon>
        <taxon>Muroidea</taxon>
        <taxon>Cricetidae</taxon>
        <taxon>Neotominae</taxon>
        <taxon>Neotoma</taxon>
    </lineage>
</organism>
<reference evidence="6 7" key="1">
    <citation type="submission" date="2016-06" db="EMBL/GenBank/DDBJ databases">
        <title>The Draft Genome Sequence and Annotation of the Desert Woodrat Neotoma lepida.</title>
        <authorList>
            <person name="Campbell M."/>
            <person name="Oakeson K.F."/>
            <person name="Yandell M."/>
            <person name="Halpert J.R."/>
            <person name="Dearing D."/>
        </authorList>
    </citation>
    <scope>NUCLEOTIDE SEQUENCE [LARGE SCALE GENOMIC DNA]</scope>
    <source>
        <strain evidence="6">417</strain>
        <tissue evidence="6">Liver</tissue>
    </source>
</reference>
<keyword evidence="2 5" id="KW-0853">WD repeat</keyword>
<evidence type="ECO:0000256" key="5">
    <source>
        <dbReference type="PROSITE-ProRule" id="PRU00221"/>
    </source>
</evidence>
<dbReference type="PANTHER" id="PTHR13720">
    <property type="entry name" value="WD-40 REPEAT PROTEIN"/>
    <property type="match status" value="1"/>
</dbReference>
<dbReference type="GO" id="GO:0005856">
    <property type="term" value="C:cytoskeleton"/>
    <property type="evidence" value="ECO:0007669"/>
    <property type="project" value="UniProtKB-SubCell"/>
</dbReference>
<evidence type="ECO:0000313" key="7">
    <source>
        <dbReference type="Proteomes" id="UP000092124"/>
    </source>
</evidence>
<keyword evidence="3" id="KW-0677">Repeat</keyword>
<evidence type="ECO:0000313" key="6">
    <source>
        <dbReference type="EMBL" id="OBS80084.1"/>
    </source>
</evidence>
<evidence type="ECO:0000256" key="1">
    <source>
        <dbReference type="ARBA" id="ARBA00004245"/>
    </source>
</evidence>